<dbReference type="EMBL" id="BTRK01000003">
    <property type="protein sequence ID" value="GMR41971.1"/>
    <property type="molecule type" value="Genomic_DNA"/>
</dbReference>
<sequence>LHRNRLVTLPDTVDTPVELIDLHSNRLQFLPSNFFIGTKRLRDLNISGNLLESLPSPPPSHRLRSLKAAFNHLNESIISLICSFRSLVTLHLAHNKIHFFDDSCLRELRLLEEINLSSNSLSSLSLAIPSLPALR</sequence>
<dbReference type="Proteomes" id="UP001328107">
    <property type="component" value="Unassembled WGS sequence"/>
</dbReference>
<organism evidence="4 5">
    <name type="scientific">Pristionchus mayeri</name>
    <dbReference type="NCBI Taxonomy" id="1317129"/>
    <lineage>
        <taxon>Eukaryota</taxon>
        <taxon>Metazoa</taxon>
        <taxon>Ecdysozoa</taxon>
        <taxon>Nematoda</taxon>
        <taxon>Chromadorea</taxon>
        <taxon>Rhabditida</taxon>
        <taxon>Rhabditina</taxon>
        <taxon>Diplogasteromorpha</taxon>
        <taxon>Diplogasteroidea</taxon>
        <taxon>Neodiplogasteridae</taxon>
        <taxon>Pristionchus</taxon>
    </lineage>
</organism>
<name>A0AAN4ZJI0_9BILA</name>
<dbReference type="Pfam" id="PF13855">
    <property type="entry name" value="LRR_8"/>
    <property type="match status" value="2"/>
</dbReference>
<comment type="caution">
    <text evidence="4">The sequence shown here is derived from an EMBL/GenBank/DDBJ whole genome shotgun (WGS) entry which is preliminary data.</text>
</comment>
<evidence type="ECO:0000259" key="3">
    <source>
        <dbReference type="PROSITE" id="PS51459"/>
    </source>
</evidence>
<feature type="domain" description="Fido" evidence="3">
    <location>
        <begin position="14"/>
        <end position="135"/>
    </location>
</feature>
<keyword evidence="1" id="KW-0433">Leucine-rich repeat</keyword>
<dbReference type="PANTHER" id="PTHR24366:SF170">
    <property type="entry name" value="RE50361P"/>
    <property type="match status" value="1"/>
</dbReference>
<evidence type="ECO:0000256" key="1">
    <source>
        <dbReference type="ARBA" id="ARBA00022614"/>
    </source>
</evidence>
<dbReference type="PANTHER" id="PTHR24366">
    <property type="entry name" value="IG(IMMUNOGLOBULIN) AND LRR(LEUCINE RICH REPEAT) DOMAINS"/>
    <property type="match status" value="1"/>
</dbReference>
<dbReference type="InterPro" id="IPR032675">
    <property type="entry name" value="LRR_dom_sf"/>
</dbReference>
<dbReference type="PROSITE" id="PS51459">
    <property type="entry name" value="FIDO"/>
    <property type="match status" value="1"/>
</dbReference>
<evidence type="ECO:0000313" key="4">
    <source>
        <dbReference type="EMBL" id="GMR41971.1"/>
    </source>
</evidence>
<feature type="non-terminal residue" evidence="4">
    <location>
        <position position="1"/>
    </location>
</feature>
<proteinExistence type="predicted"/>
<keyword evidence="2" id="KW-0677">Repeat</keyword>
<dbReference type="AlphaFoldDB" id="A0AAN4ZJI0"/>
<dbReference type="SUPFAM" id="SSF52058">
    <property type="entry name" value="L domain-like"/>
    <property type="match status" value="1"/>
</dbReference>
<protein>
    <recommendedName>
        <fullName evidence="3">Fido domain-containing protein</fullName>
    </recommendedName>
</protein>
<accession>A0AAN4ZJI0</accession>
<dbReference type="InterPro" id="IPR003812">
    <property type="entry name" value="Fido"/>
</dbReference>
<dbReference type="Gene3D" id="3.80.10.10">
    <property type="entry name" value="Ribonuclease Inhibitor"/>
    <property type="match status" value="1"/>
</dbReference>
<reference evidence="5" key="1">
    <citation type="submission" date="2022-10" db="EMBL/GenBank/DDBJ databases">
        <title>Genome assembly of Pristionchus species.</title>
        <authorList>
            <person name="Yoshida K."/>
            <person name="Sommer R.J."/>
        </authorList>
    </citation>
    <scope>NUCLEOTIDE SEQUENCE [LARGE SCALE GENOMIC DNA]</scope>
    <source>
        <strain evidence="5">RS5460</strain>
    </source>
</reference>
<feature type="non-terminal residue" evidence="4">
    <location>
        <position position="135"/>
    </location>
</feature>
<gene>
    <name evidence="4" type="ORF">PMAYCL1PPCAC_12166</name>
</gene>
<dbReference type="InterPro" id="IPR001611">
    <property type="entry name" value="Leu-rich_rpt"/>
</dbReference>
<evidence type="ECO:0000256" key="2">
    <source>
        <dbReference type="ARBA" id="ARBA00022737"/>
    </source>
</evidence>
<evidence type="ECO:0000313" key="5">
    <source>
        <dbReference type="Proteomes" id="UP001328107"/>
    </source>
</evidence>
<keyword evidence="5" id="KW-1185">Reference proteome</keyword>